<accession>A0AAE4ARB2</accession>
<dbReference type="RefSeq" id="WP_307263922.1">
    <property type="nucleotide sequence ID" value="NZ_JAUSVL010000001.1"/>
</dbReference>
<evidence type="ECO:0000256" key="1">
    <source>
        <dbReference type="SAM" id="SignalP"/>
    </source>
</evidence>
<dbReference type="Proteomes" id="UP001238163">
    <property type="component" value="Unassembled WGS sequence"/>
</dbReference>
<organism evidence="2 3">
    <name type="scientific">Oligosphaera ethanolica</name>
    <dbReference type="NCBI Taxonomy" id="760260"/>
    <lineage>
        <taxon>Bacteria</taxon>
        <taxon>Pseudomonadati</taxon>
        <taxon>Lentisphaerota</taxon>
        <taxon>Oligosphaeria</taxon>
        <taxon>Oligosphaerales</taxon>
        <taxon>Oligosphaeraceae</taxon>
        <taxon>Oligosphaera</taxon>
    </lineage>
</organism>
<proteinExistence type="predicted"/>
<dbReference type="EMBL" id="JAUSVL010000001">
    <property type="protein sequence ID" value="MDQ0291312.1"/>
    <property type="molecule type" value="Genomic_DNA"/>
</dbReference>
<sequence length="254" mass="28164">MIVRTWTLCLALAGLFLAFALHAEDYRSEGISATMDGAGGIRAIAFRGRPVLDTIVPFAEARLAPDATAMVRLTPGALPSNTCVYEREGDTLLMRASGCLGNDEVTRAVDYTLEATFSPDAIAIEVTFVNVIDLYAQSDNYVKSRCYMPLGAFFDCGLKAVGMADVEQYLVIPDRYSKSFRGNGRRMQLWSDGVLLDLACSKSSWSLQDCRAWGENRMLLSIMPDGIWTWEYRHFPAGSKKEISFVWRASLPLD</sequence>
<feature type="chain" id="PRO_5042154874" evidence="1">
    <location>
        <begin position="24"/>
        <end position="254"/>
    </location>
</feature>
<name>A0AAE4ARB2_9BACT</name>
<dbReference type="AlphaFoldDB" id="A0AAE4ARB2"/>
<protein>
    <submittedName>
        <fullName evidence="2">Uncharacterized protein</fullName>
    </submittedName>
</protein>
<reference evidence="2" key="1">
    <citation type="submission" date="2023-07" db="EMBL/GenBank/DDBJ databases">
        <title>Genomic Encyclopedia of Type Strains, Phase IV (KMG-IV): sequencing the most valuable type-strain genomes for metagenomic binning, comparative biology and taxonomic classification.</title>
        <authorList>
            <person name="Goeker M."/>
        </authorList>
    </citation>
    <scope>NUCLEOTIDE SEQUENCE</scope>
    <source>
        <strain evidence="2">DSM 24202</strain>
    </source>
</reference>
<feature type="signal peptide" evidence="1">
    <location>
        <begin position="1"/>
        <end position="23"/>
    </location>
</feature>
<keyword evidence="3" id="KW-1185">Reference proteome</keyword>
<comment type="caution">
    <text evidence="2">The sequence shown here is derived from an EMBL/GenBank/DDBJ whole genome shotgun (WGS) entry which is preliminary data.</text>
</comment>
<gene>
    <name evidence="2" type="ORF">J3R75_003419</name>
</gene>
<evidence type="ECO:0000313" key="2">
    <source>
        <dbReference type="EMBL" id="MDQ0291312.1"/>
    </source>
</evidence>
<keyword evidence="1" id="KW-0732">Signal</keyword>
<evidence type="ECO:0000313" key="3">
    <source>
        <dbReference type="Proteomes" id="UP001238163"/>
    </source>
</evidence>